<sequence length="387" mass="44231">MEIWSAHQLYQNAESSLGKTQALNLRNYASNLKKNNLPVIFTLRHLSKITGVDYRLLRSTVSRRRESANYRMFAIKKRSGGRRHIHAVTGEIFKVQHFINSEILKKLVPHNTSFAFHPNGGIRKCAEQHCGAKWLFQFDISDFFYSINESDVYMVFKNAGYRPLIAFELSRLCTTIRLPQHLQSLISVPKHSTKEYKLYGQNKEKNLFWDISEPWPLGVLPQGAPSSPMLSNLATVKLDISLSEYANKYGFTYTRYADDITLSCGGTLPDSVSVGKIKNNIISIIRKHHFKENVSKIRVAGPGSKKIVLGLLVDGNVPRLSKQTYKRIERHLYSIKKFGLSEVARHEKFDSPIGFYNHVAGLIAFVKDVDNARWLEFSQKFVSIEHP</sequence>
<evidence type="ECO:0000256" key="9">
    <source>
        <dbReference type="ARBA" id="ARBA00048173"/>
    </source>
</evidence>
<dbReference type="EC" id="2.7.7.49" evidence="1"/>
<keyword evidence="7" id="KW-0051">Antiviral defense</keyword>
<dbReference type="InterPro" id="IPR043502">
    <property type="entry name" value="DNA/RNA_pol_sf"/>
</dbReference>
<feature type="domain" description="Reverse transcriptase" evidence="10">
    <location>
        <begin position="56"/>
        <end position="313"/>
    </location>
</feature>
<dbReference type="Proteomes" id="UP000009340">
    <property type="component" value="Unassembled WGS sequence"/>
</dbReference>
<keyword evidence="6 11" id="KW-0695">RNA-directed DNA polymerase</keyword>
<comment type="catalytic activity">
    <reaction evidence="9">
        <text>DNA(n) + a 2'-deoxyribonucleoside 5'-triphosphate = DNA(n+1) + diphosphate</text>
        <dbReference type="Rhea" id="RHEA:22508"/>
        <dbReference type="Rhea" id="RHEA-COMP:17339"/>
        <dbReference type="Rhea" id="RHEA-COMP:17340"/>
        <dbReference type="ChEBI" id="CHEBI:33019"/>
        <dbReference type="ChEBI" id="CHEBI:61560"/>
        <dbReference type="ChEBI" id="CHEBI:173112"/>
        <dbReference type="EC" id="2.7.7.49"/>
    </reaction>
</comment>
<reference evidence="11" key="1">
    <citation type="submission" date="2012-07" db="EMBL/GenBank/DDBJ databases">
        <authorList>
            <person name="Cummings C."/>
        </authorList>
    </citation>
    <scope>NUCLEOTIDE SEQUENCE</scope>
    <source>
        <strain evidence="11">1330</strain>
    </source>
</reference>
<evidence type="ECO:0000256" key="8">
    <source>
        <dbReference type="ARBA" id="ARBA00034120"/>
    </source>
</evidence>
<comment type="similarity">
    <text evidence="8">Belongs to the bacterial reverse transcriptase family.</text>
</comment>
<organism evidence="11 12">
    <name type="scientific">Cronobacter condimenti 1330</name>
    <dbReference type="NCBI Taxonomy" id="1073999"/>
    <lineage>
        <taxon>Bacteria</taxon>
        <taxon>Pseudomonadati</taxon>
        <taxon>Pseudomonadota</taxon>
        <taxon>Gammaproteobacteria</taxon>
        <taxon>Enterobacterales</taxon>
        <taxon>Enterobacteriaceae</taxon>
        <taxon>Cronobacter</taxon>
    </lineage>
</organism>
<dbReference type="AlphaFoldDB" id="K7ZYA6"/>
<dbReference type="PANTHER" id="PTHR34047">
    <property type="entry name" value="NUCLEAR INTRON MATURASE 1, MITOCHONDRIAL-RELATED"/>
    <property type="match status" value="1"/>
</dbReference>
<name>K7ZYA6_9ENTR</name>
<dbReference type="GO" id="GO:0046872">
    <property type="term" value="F:metal ion binding"/>
    <property type="evidence" value="ECO:0007669"/>
    <property type="project" value="UniProtKB-KW"/>
</dbReference>
<evidence type="ECO:0000259" key="10">
    <source>
        <dbReference type="PROSITE" id="PS50878"/>
    </source>
</evidence>
<keyword evidence="2" id="KW-0808">Transferase</keyword>
<accession>K7ZYA6</accession>
<dbReference type="GO" id="GO:0003964">
    <property type="term" value="F:RNA-directed DNA polymerase activity"/>
    <property type="evidence" value="ECO:0007669"/>
    <property type="project" value="UniProtKB-KW"/>
</dbReference>
<dbReference type="SUPFAM" id="SSF56672">
    <property type="entry name" value="DNA/RNA polymerases"/>
    <property type="match status" value="1"/>
</dbReference>
<evidence type="ECO:0000256" key="3">
    <source>
        <dbReference type="ARBA" id="ARBA00022695"/>
    </source>
</evidence>
<evidence type="ECO:0000256" key="1">
    <source>
        <dbReference type="ARBA" id="ARBA00012493"/>
    </source>
</evidence>
<dbReference type="OrthoDB" id="7055795at2"/>
<keyword evidence="5" id="KW-0460">Magnesium</keyword>
<dbReference type="InterPro" id="IPR000477">
    <property type="entry name" value="RT_dom"/>
</dbReference>
<dbReference type="PANTHER" id="PTHR34047:SF7">
    <property type="entry name" value="RNA-DIRECTED DNA POLYMERASE"/>
    <property type="match status" value="1"/>
</dbReference>
<comment type="caution">
    <text evidence="11">The sequence shown here is derived from an EMBL/GenBank/DDBJ whole genome shotgun (WGS) entry which is preliminary data.</text>
</comment>
<dbReference type="CDD" id="cd03487">
    <property type="entry name" value="RT_Bac_retron_II"/>
    <property type="match status" value="1"/>
</dbReference>
<dbReference type="PRINTS" id="PR00866">
    <property type="entry name" value="RNADNAPOLMS"/>
</dbReference>
<keyword evidence="3" id="KW-0548">Nucleotidyltransferase</keyword>
<dbReference type="InterPro" id="IPR000123">
    <property type="entry name" value="Reverse_transcriptase_msDNA"/>
</dbReference>
<dbReference type="EMBL" id="CAKW01000030">
    <property type="protein sequence ID" value="CCJ71441.1"/>
    <property type="molecule type" value="Genomic_DNA"/>
</dbReference>
<protein>
    <recommendedName>
        <fullName evidence="1">RNA-directed DNA polymerase</fullName>
        <ecNumber evidence="1">2.7.7.49</ecNumber>
    </recommendedName>
</protein>
<evidence type="ECO:0000313" key="11">
    <source>
        <dbReference type="EMBL" id="CCJ71441.1"/>
    </source>
</evidence>
<proteinExistence type="inferred from homology"/>
<gene>
    <name evidence="11" type="ORF">BN137_780</name>
</gene>
<dbReference type="GO" id="GO:0003723">
    <property type="term" value="F:RNA binding"/>
    <property type="evidence" value="ECO:0007669"/>
    <property type="project" value="InterPro"/>
</dbReference>
<dbReference type="eggNOG" id="COG3344">
    <property type="taxonomic scope" value="Bacteria"/>
</dbReference>
<evidence type="ECO:0000313" key="12">
    <source>
        <dbReference type="Proteomes" id="UP000009340"/>
    </source>
</evidence>
<keyword evidence="4" id="KW-0479">Metal-binding</keyword>
<dbReference type="GO" id="GO:0051607">
    <property type="term" value="P:defense response to virus"/>
    <property type="evidence" value="ECO:0007669"/>
    <property type="project" value="UniProtKB-KW"/>
</dbReference>
<evidence type="ECO:0000256" key="6">
    <source>
        <dbReference type="ARBA" id="ARBA00022918"/>
    </source>
</evidence>
<evidence type="ECO:0000256" key="2">
    <source>
        <dbReference type="ARBA" id="ARBA00022679"/>
    </source>
</evidence>
<dbReference type="RefSeq" id="WP_007666379.1">
    <property type="nucleotide sequence ID" value="NZ_CAKW01000030.1"/>
</dbReference>
<evidence type="ECO:0000256" key="5">
    <source>
        <dbReference type="ARBA" id="ARBA00022842"/>
    </source>
</evidence>
<dbReference type="PROSITE" id="PS50878">
    <property type="entry name" value="RT_POL"/>
    <property type="match status" value="1"/>
</dbReference>
<evidence type="ECO:0000256" key="4">
    <source>
        <dbReference type="ARBA" id="ARBA00022723"/>
    </source>
</evidence>
<evidence type="ECO:0000256" key="7">
    <source>
        <dbReference type="ARBA" id="ARBA00023118"/>
    </source>
</evidence>
<dbReference type="InterPro" id="IPR051083">
    <property type="entry name" value="GrpII_Intron_Splice-Mob/Def"/>
</dbReference>
<dbReference type="Pfam" id="PF00078">
    <property type="entry name" value="RVT_1"/>
    <property type="match status" value="1"/>
</dbReference>